<sequence>MEANGTPVPASAWIGFRLVLAGVPASGRGALELYLRGSTEPSHRLNAVLLPDGAYHAGFGLAGSHAAEFAVNFDDIACGSTSPSDIPADLWYLEDVGVEPLVVTLDGAPGRRSPVRALMSQPGDHWWDARSARLYLRSPVPPGLRWTEIEYAARRDAAVIEASFVQLRGLVLSHYNFDDGGIGLEAGRHLPTLSRPGLVGRHTGTEAADHIARPGHADSPWNRRVGAGAHLVAAPRGFGALNIVLGGWLSPPITTAIYVAKPGDPLVEVLYHPDAWMRVHDKVWKRAGNDAVVEAAILMRARPDFPSSPLGVRSRYVYQTSSPSGWALPDVPEFRPAPPPARGTVLRVRCPRGVRPPPDTDGYLAVFQPDGLVFEAYSPVVLSDGRIVCFSYGVTDARGALAGDEGGVCASLIPVHAGTIRDREIASGGVPHALALYGPEAQLAPAARWPALAWDRTNRYRGTLPMGSRLAIPPEIDLDAHGFASDAGRVIARAAQDYGLILVDRNGGDGLIIKTQHNAPADAAILARYDEKVWRDLRWMVARLKVVIS</sequence>
<dbReference type="Proteomes" id="UP001139311">
    <property type="component" value="Unassembled WGS sequence"/>
</dbReference>
<comment type="caution">
    <text evidence="1">The sequence shown here is derived from an EMBL/GenBank/DDBJ whole genome shotgun (WGS) entry which is preliminary data.</text>
</comment>
<dbReference type="AlphaFoldDB" id="A0A9X1IJ82"/>
<name>A0A9X1IJ82_9PROT</name>
<accession>A0A9X1IJ82</accession>
<dbReference type="RefSeq" id="WP_226614597.1">
    <property type="nucleotide sequence ID" value="NZ_JAJAQI010000119.1"/>
</dbReference>
<keyword evidence="2" id="KW-1185">Reference proteome</keyword>
<evidence type="ECO:0000313" key="2">
    <source>
        <dbReference type="Proteomes" id="UP001139311"/>
    </source>
</evidence>
<evidence type="ECO:0000313" key="1">
    <source>
        <dbReference type="EMBL" id="MCB4825542.1"/>
    </source>
</evidence>
<protein>
    <submittedName>
        <fullName evidence="1">Uncharacterized protein</fullName>
    </submittedName>
</protein>
<organism evidence="1 2">
    <name type="scientific">Roseicella aerolata</name>
    <dbReference type="NCBI Taxonomy" id="2883479"/>
    <lineage>
        <taxon>Bacteria</taxon>
        <taxon>Pseudomonadati</taxon>
        <taxon>Pseudomonadota</taxon>
        <taxon>Alphaproteobacteria</taxon>
        <taxon>Acetobacterales</taxon>
        <taxon>Roseomonadaceae</taxon>
        <taxon>Roseicella</taxon>
    </lineage>
</organism>
<proteinExistence type="predicted"/>
<gene>
    <name evidence="1" type="ORF">LHA35_27955</name>
</gene>
<reference evidence="1" key="1">
    <citation type="submission" date="2021-10" db="EMBL/GenBank/DDBJ databases">
        <title>Roseicella aerolatum sp. nov., isolated from aerosols of e-waste dismantling site.</title>
        <authorList>
            <person name="Qin T."/>
        </authorList>
    </citation>
    <scope>NUCLEOTIDE SEQUENCE</scope>
    <source>
        <strain evidence="1">GB24</strain>
    </source>
</reference>
<dbReference type="EMBL" id="JAJAQI010000119">
    <property type="protein sequence ID" value="MCB4825542.1"/>
    <property type="molecule type" value="Genomic_DNA"/>
</dbReference>